<evidence type="ECO:0000256" key="1">
    <source>
        <dbReference type="SAM" id="SignalP"/>
    </source>
</evidence>
<reference evidence="3 4" key="1">
    <citation type="submission" date="2019-07" db="EMBL/GenBank/DDBJ databases">
        <title>Description of 53C-WASEF.</title>
        <authorList>
            <person name="Pitt A."/>
            <person name="Hahn M.W."/>
        </authorList>
    </citation>
    <scope>NUCLEOTIDE SEQUENCE [LARGE SCALE GENOMIC DNA]</scope>
    <source>
        <strain evidence="3 4">53C-WASEF</strain>
    </source>
</reference>
<dbReference type="Gene3D" id="3.20.20.370">
    <property type="entry name" value="Glycoside hydrolase/deacetylase"/>
    <property type="match status" value="1"/>
</dbReference>
<keyword evidence="4" id="KW-1185">Reference proteome</keyword>
<organism evidence="3 4">
    <name type="scientific">Rariglobus hedericola</name>
    <dbReference type="NCBI Taxonomy" id="2597822"/>
    <lineage>
        <taxon>Bacteria</taxon>
        <taxon>Pseudomonadati</taxon>
        <taxon>Verrucomicrobiota</taxon>
        <taxon>Opitutia</taxon>
        <taxon>Opitutales</taxon>
        <taxon>Opitutaceae</taxon>
        <taxon>Rariglobus</taxon>
    </lineage>
</organism>
<feature type="signal peptide" evidence="1">
    <location>
        <begin position="1"/>
        <end position="25"/>
    </location>
</feature>
<name>A0A556QL09_9BACT</name>
<protein>
    <submittedName>
        <fullName evidence="3">Polysaccharide deacetylase family protein</fullName>
    </submittedName>
</protein>
<dbReference type="InterPro" id="IPR002509">
    <property type="entry name" value="NODB_dom"/>
</dbReference>
<accession>A0A556QL09</accession>
<dbReference type="EMBL" id="VMBG01000002">
    <property type="protein sequence ID" value="TSJ77326.1"/>
    <property type="molecule type" value="Genomic_DNA"/>
</dbReference>
<evidence type="ECO:0000259" key="2">
    <source>
        <dbReference type="Pfam" id="PF01522"/>
    </source>
</evidence>
<dbReference type="OrthoDB" id="184768at2"/>
<dbReference type="SUPFAM" id="SSF88713">
    <property type="entry name" value="Glycoside hydrolase/deacetylase"/>
    <property type="match status" value="1"/>
</dbReference>
<comment type="caution">
    <text evidence="3">The sequence shown here is derived from an EMBL/GenBank/DDBJ whole genome shotgun (WGS) entry which is preliminary data.</text>
</comment>
<keyword evidence="1" id="KW-0732">Signal</keyword>
<dbReference type="GO" id="GO:0005975">
    <property type="term" value="P:carbohydrate metabolic process"/>
    <property type="evidence" value="ECO:0007669"/>
    <property type="project" value="InterPro"/>
</dbReference>
<feature type="domain" description="NodB homology" evidence="2">
    <location>
        <begin position="40"/>
        <end position="127"/>
    </location>
</feature>
<dbReference type="AlphaFoldDB" id="A0A556QL09"/>
<dbReference type="GO" id="GO:0016810">
    <property type="term" value="F:hydrolase activity, acting on carbon-nitrogen (but not peptide) bonds"/>
    <property type="evidence" value="ECO:0007669"/>
    <property type="project" value="InterPro"/>
</dbReference>
<dbReference type="Pfam" id="PF01522">
    <property type="entry name" value="Polysacc_deac_1"/>
    <property type="match status" value="1"/>
</dbReference>
<dbReference type="RefSeq" id="WP_144353729.1">
    <property type="nucleotide sequence ID" value="NZ_CBCRVV010000013.1"/>
</dbReference>
<sequence>MITTPRLSRLLAFTVFVSLAAHLHAAVGDTRVANWKDDRTAVFMLMFDDSWPSHFQVAVPELEKRDLIATFYICPDKGEFKTQAGSWDKVAKSKMVFANHTMTHQGVKDMANAEYEIGGCTHAIHKLQPGKENRLISFGMPGVGPGKWNITGPQLKALLEKHNLISRPTFDGHGAVYHQKTLEEMTALAEKGIAKKDVEYLVVHGVERITPNWGYQDMWPLKQSIFFPLLDYLKDKQDKRELWVTDHISCHQYKTERETATVKTLKVLANGIQLELKSSADPKLYDLPLTLVTEVPANWRTCNISQGGATPVTATAVNGKLTFDALPNGPPISIWPAQ</sequence>
<feature type="chain" id="PRO_5021916977" evidence="1">
    <location>
        <begin position="26"/>
        <end position="338"/>
    </location>
</feature>
<dbReference type="InterPro" id="IPR011330">
    <property type="entry name" value="Glyco_hydro/deAcase_b/a-brl"/>
</dbReference>
<proteinExistence type="predicted"/>
<evidence type="ECO:0000313" key="4">
    <source>
        <dbReference type="Proteomes" id="UP000315648"/>
    </source>
</evidence>
<dbReference type="Proteomes" id="UP000315648">
    <property type="component" value="Unassembled WGS sequence"/>
</dbReference>
<evidence type="ECO:0000313" key="3">
    <source>
        <dbReference type="EMBL" id="TSJ77326.1"/>
    </source>
</evidence>
<gene>
    <name evidence="3" type="ORF">FPL22_14625</name>
</gene>